<dbReference type="EMBL" id="LR797127">
    <property type="protein sequence ID" value="CAB4188714.1"/>
    <property type="molecule type" value="Genomic_DNA"/>
</dbReference>
<dbReference type="EMBL" id="LR796920">
    <property type="protein sequence ID" value="CAB4175058.1"/>
    <property type="molecule type" value="Genomic_DNA"/>
</dbReference>
<sequence length="95" mass="10374">MAQIHLHPRIAEMYDTHVNFTASFIGATSHDNISLLLSSTEDSVFLNLTEEMLLSIKTCVDDYFIAKGAEVPLSPTISDLIKAEAEDNPPAGLLI</sequence>
<evidence type="ECO:0000313" key="1">
    <source>
        <dbReference type="EMBL" id="CAB4175058.1"/>
    </source>
</evidence>
<evidence type="ECO:0000313" key="3">
    <source>
        <dbReference type="EMBL" id="CAB4188714.1"/>
    </source>
</evidence>
<reference evidence="2" key="1">
    <citation type="submission" date="2020-05" db="EMBL/GenBank/DDBJ databases">
        <authorList>
            <person name="Chiriac C."/>
            <person name="Salcher M."/>
            <person name="Ghai R."/>
            <person name="Kavagutti S V."/>
        </authorList>
    </citation>
    <scope>NUCLEOTIDE SEQUENCE</scope>
</reference>
<evidence type="ECO:0000313" key="2">
    <source>
        <dbReference type="EMBL" id="CAB4179895.1"/>
    </source>
</evidence>
<dbReference type="EMBL" id="LR796984">
    <property type="protein sequence ID" value="CAB4179895.1"/>
    <property type="molecule type" value="Genomic_DNA"/>
</dbReference>
<organism evidence="2">
    <name type="scientific">uncultured Caudovirales phage</name>
    <dbReference type="NCBI Taxonomy" id="2100421"/>
    <lineage>
        <taxon>Viruses</taxon>
        <taxon>Duplodnaviria</taxon>
        <taxon>Heunggongvirae</taxon>
        <taxon>Uroviricota</taxon>
        <taxon>Caudoviricetes</taxon>
        <taxon>Peduoviridae</taxon>
        <taxon>Maltschvirus</taxon>
        <taxon>Maltschvirus maltsch</taxon>
    </lineage>
</organism>
<proteinExistence type="predicted"/>
<protein>
    <submittedName>
        <fullName evidence="2">Uncharacterized protein</fullName>
    </submittedName>
</protein>
<accession>A0A6J5QFL1</accession>
<gene>
    <name evidence="2" type="ORF">UFOVP1035_103</name>
    <name evidence="3" type="ORF">UFOVP1181_62</name>
    <name evidence="1" type="ORF">UFOVP965_107</name>
</gene>
<name>A0A6J5QFL1_9CAUD</name>